<sequence>MSICPRAAAIYSWLLVVEQATGDHNHEPRSSKSTNTPVSTADIIASLPTSAGTKRRLEEEEGQRQGQYDPDLVPNSIGSMASPSIEFGGTKWKPVQYLPLHDNAARELPHDVRRLYSQLLDVTMYVGIYPPEMKNRILASQGSPIPDSFWETRQSQAPPQLQTSINYFMETELNELEEIQRKADASHHTGRSEPAWNSFVHSPLLDLALQGYHYRGRPSLSSPGLFDLSRLPGRAVPSLELCTTATLARRFTPPFIPRIRGFSIGESVAAGTNWAASKMVDIILGLDLGSRSLSPAVSDATLTPAFSSALNFQGQASESRGSNPNVTSNLDQIPSKLNDDEARKLRHAIREAVWSQPADLNFVNQTCYLPLTYVPTAISIVTKVPTCSDEEGCSDEKGKIQLGVWTAAWHRRIAALVDLGNSPIVTLPLLLAVGHDWKLFFACDRGDRIEIVGGMNVGNTNSLPGLYQLLVTVRLLADWIEKEYAAWIAKIFIPQKP</sequence>
<gene>
    <name evidence="1" type="ORF">NUW58_g698</name>
</gene>
<evidence type="ECO:0000313" key="1">
    <source>
        <dbReference type="EMBL" id="KAJ2997266.1"/>
    </source>
</evidence>
<dbReference type="Proteomes" id="UP001143856">
    <property type="component" value="Unassembled WGS sequence"/>
</dbReference>
<protein>
    <submittedName>
        <fullName evidence="1">Uncharacterized protein</fullName>
    </submittedName>
</protein>
<organism evidence="1 2">
    <name type="scientific">Xylaria curta</name>
    <dbReference type="NCBI Taxonomy" id="42375"/>
    <lineage>
        <taxon>Eukaryota</taxon>
        <taxon>Fungi</taxon>
        <taxon>Dikarya</taxon>
        <taxon>Ascomycota</taxon>
        <taxon>Pezizomycotina</taxon>
        <taxon>Sordariomycetes</taxon>
        <taxon>Xylariomycetidae</taxon>
        <taxon>Xylariales</taxon>
        <taxon>Xylariaceae</taxon>
        <taxon>Xylaria</taxon>
    </lineage>
</organism>
<accession>A0ACC1PNC7</accession>
<evidence type="ECO:0000313" key="2">
    <source>
        <dbReference type="Proteomes" id="UP001143856"/>
    </source>
</evidence>
<name>A0ACC1PNC7_9PEZI</name>
<dbReference type="EMBL" id="JAPDGR010000063">
    <property type="protein sequence ID" value="KAJ2997266.1"/>
    <property type="molecule type" value="Genomic_DNA"/>
</dbReference>
<reference evidence="1" key="1">
    <citation type="submission" date="2022-10" db="EMBL/GenBank/DDBJ databases">
        <title>Genome Sequence of Xylaria curta.</title>
        <authorList>
            <person name="Buettner E."/>
        </authorList>
    </citation>
    <scope>NUCLEOTIDE SEQUENCE</scope>
    <source>
        <strain evidence="1">Babe10</strain>
    </source>
</reference>
<proteinExistence type="predicted"/>
<comment type="caution">
    <text evidence="1">The sequence shown here is derived from an EMBL/GenBank/DDBJ whole genome shotgun (WGS) entry which is preliminary data.</text>
</comment>
<keyword evidence="2" id="KW-1185">Reference proteome</keyword>